<accession>A0A412WXC7</accession>
<dbReference type="EMBL" id="QRZA01000023">
    <property type="protein sequence ID" value="RGV32179.1"/>
    <property type="molecule type" value="Genomic_DNA"/>
</dbReference>
<dbReference type="RefSeq" id="WP_118261080.1">
    <property type="nucleotide sequence ID" value="NZ_QRZA01000023.1"/>
</dbReference>
<sequence length="343" mass="40919">MIYIFGNDQQVKEIAKRLKDSSSILTYDLKKQHIIDGKEFNITEAIIIVADKEQLQLFEKKQILRTNIIEYYLFKDLSCEGLLPDNVGEDVDTLIFGMSHSQCGIETINGNILKLSKPSMDLFLQNNIVNLLYSRTSHRQIKRVFLELPYYIFNYDLSMFKPFVFTKFNYFVEVGKFHHLADKDDLDVYIRQYELFTNMFHRIETPNVRKINILFKAFKYFKYKAKVTYDVITNNDAVWNRLFIQAISENKKYFLDFISQVKSFYPDAEISIIVMPFNPLFRLTHYKRIQRMRNIFYDIVSLANVKVMDDFALYNNLFLFDDHCHLSKRGAKKYTKYFLNKDK</sequence>
<evidence type="ECO:0000313" key="2">
    <source>
        <dbReference type="Proteomes" id="UP000283589"/>
    </source>
</evidence>
<dbReference type="Proteomes" id="UP000283589">
    <property type="component" value="Unassembled WGS sequence"/>
</dbReference>
<protein>
    <recommendedName>
        <fullName evidence="3">SGNH/GDSL hydrolase family protein</fullName>
    </recommendedName>
</protein>
<name>A0A412WXC7_9BACT</name>
<proteinExistence type="predicted"/>
<evidence type="ECO:0008006" key="3">
    <source>
        <dbReference type="Google" id="ProtNLM"/>
    </source>
</evidence>
<reference evidence="1 2" key="1">
    <citation type="submission" date="2018-08" db="EMBL/GenBank/DDBJ databases">
        <title>A genome reference for cultivated species of the human gut microbiota.</title>
        <authorList>
            <person name="Zou Y."/>
            <person name="Xue W."/>
            <person name="Luo G."/>
        </authorList>
    </citation>
    <scope>NUCLEOTIDE SEQUENCE [LARGE SCALE GENOMIC DNA]</scope>
    <source>
        <strain evidence="1 2">AF14-49</strain>
    </source>
</reference>
<dbReference type="AlphaFoldDB" id="A0A412WXC7"/>
<evidence type="ECO:0000313" key="1">
    <source>
        <dbReference type="EMBL" id="RGV32179.1"/>
    </source>
</evidence>
<dbReference type="SUPFAM" id="SSF52266">
    <property type="entry name" value="SGNH hydrolase"/>
    <property type="match status" value="1"/>
</dbReference>
<gene>
    <name evidence="1" type="ORF">DWW18_14930</name>
</gene>
<comment type="caution">
    <text evidence="1">The sequence shown here is derived from an EMBL/GenBank/DDBJ whole genome shotgun (WGS) entry which is preliminary data.</text>
</comment>
<organism evidence="1 2">
    <name type="scientific">Butyricimonas virosa</name>
    <dbReference type="NCBI Taxonomy" id="544645"/>
    <lineage>
        <taxon>Bacteria</taxon>
        <taxon>Pseudomonadati</taxon>
        <taxon>Bacteroidota</taxon>
        <taxon>Bacteroidia</taxon>
        <taxon>Bacteroidales</taxon>
        <taxon>Odoribacteraceae</taxon>
        <taxon>Butyricimonas</taxon>
    </lineage>
</organism>